<dbReference type="EMBL" id="BAMV01000001">
    <property type="protein sequence ID" value="GAN59064.1"/>
    <property type="molecule type" value="Genomic_DNA"/>
</dbReference>
<keyword evidence="22" id="KW-1185">Reference proteome</keyword>
<evidence type="ECO:0000256" key="2">
    <source>
        <dbReference type="ARBA" id="ARBA00005199"/>
    </source>
</evidence>
<dbReference type="SUPFAM" id="SSF81296">
    <property type="entry name" value="E set domains"/>
    <property type="match status" value="1"/>
</dbReference>
<evidence type="ECO:0000256" key="8">
    <source>
        <dbReference type="ARBA" id="ARBA00023277"/>
    </source>
</evidence>
<evidence type="ECO:0000256" key="15">
    <source>
        <dbReference type="PIRSR" id="PIRSR006337-1"/>
    </source>
</evidence>
<name>A0A0D6MZF6_9PROT</name>
<dbReference type="CDD" id="cd11325">
    <property type="entry name" value="AmyAc_GTHase"/>
    <property type="match status" value="1"/>
</dbReference>
<evidence type="ECO:0000256" key="13">
    <source>
        <dbReference type="NCBIfam" id="TIGR02402"/>
    </source>
</evidence>
<feature type="domain" description="Glycosyl hydrolase family 13 catalytic" evidence="18">
    <location>
        <begin position="96"/>
        <end position="458"/>
    </location>
</feature>
<evidence type="ECO:0000313" key="21">
    <source>
        <dbReference type="Proteomes" id="UP000032671"/>
    </source>
</evidence>
<dbReference type="EMBL" id="BJVU01000005">
    <property type="protein sequence ID" value="GEL58928.1"/>
    <property type="molecule type" value="Genomic_DNA"/>
</dbReference>
<dbReference type="Pfam" id="PF00128">
    <property type="entry name" value="Alpha-amylase"/>
    <property type="match status" value="1"/>
</dbReference>
<organism evidence="19 21">
    <name type="scientific">Acetobacter cibinongensis</name>
    <dbReference type="NCBI Taxonomy" id="146475"/>
    <lineage>
        <taxon>Bacteria</taxon>
        <taxon>Pseudomonadati</taxon>
        <taxon>Pseudomonadota</taxon>
        <taxon>Alphaproteobacteria</taxon>
        <taxon>Acetobacterales</taxon>
        <taxon>Acetobacteraceae</taxon>
        <taxon>Acetobacter</taxon>
    </lineage>
</organism>
<dbReference type="PIRSF" id="PIRSF006337">
    <property type="entry name" value="Trehalose_TreZ"/>
    <property type="match status" value="1"/>
</dbReference>
<keyword evidence="6" id="KW-0963">Cytoplasm</keyword>
<dbReference type="InterPro" id="IPR044901">
    <property type="entry name" value="Trehalose_TreZ_E-set_sf"/>
</dbReference>
<feature type="region of interest" description="Disordered" evidence="17">
    <location>
        <begin position="460"/>
        <end position="487"/>
    </location>
</feature>
<dbReference type="InterPro" id="IPR017853">
    <property type="entry name" value="GH"/>
</dbReference>
<reference evidence="20 22" key="2">
    <citation type="submission" date="2019-07" db="EMBL/GenBank/DDBJ databases">
        <title>Whole genome shotgun sequence of Acetobacter cibinongensis NBRC 16605.</title>
        <authorList>
            <person name="Hosoyama A."/>
            <person name="Uohara A."/>
            <person name="Ohji S."/>
            <person name="Ichikawa N."/>
        </authorList>
    </citation>
    <scope>NUCLEOTIDE SEQUENCE [LARGE SCALE GENOMIC DNA]</scope>
    <source>
        <strain evidence="20 22">NBRC 16605</strain>
    </source>
</reference>
<accession>A0A0D6MZF6</accession>
<dbReference type="UniPathway" id="UPA00299"/>
<dbReference type="GO" id="GO:0005992">
    <property type="term" value="P:trehalose biosynthetic process"/>
    <property type="evidence" value="ECO:0007669"/>
    <property type="project" value="UniProtKB-UniRule"/>
</dbReference>
<evidence type="ECO:0000256" key="14">
    <source>
        <dbReference type="PIRNR" id="PIRNR006337"/>
    </source>
</evidence>
<dbReference type="SMART" id="SM00642">
    <property type="entry name" value="Aamy"/>
    <property type="match status" value="1"/>
</dbReference>
<dbReference type="InterPro" id="IPR013783">
    <property type="entry name" value="Ig-like_fold"/>
</dbReference>
<proteinExistence type="inferred from homology"/>
<evidence type="ECO:0000256" key="7">
    <source>
        <dbReference type="ARBA" id="ARBA00022801"/>
    </source>
</evidence>
<dbReference type="STRING" id="1231339.Abci_001_080"/>
<comment type="pathway">
    <text evidence="2 14">Glycan biosynthesis; trehalose biosynthesis.</text>
</comment>
<keyword evidence="9 14" id="KW-0326">Glycosidase</keyword>
<dbReference type="Gene3D" id="3.20.20.80">
    <property type="entry name" value="Glycosidases"/>
    <property type="match status" value="1"/>
</dbReference>
<feature type="site" description="Transition state stabilizer" evidence="16">
    <location>
        <position position="381"/>
    </location>
</feature>
<evidence type="ECO:0000256" key="12">
    <source>
        <dbReference type="ARBA" id="ARBA00034013"/>
    </source>
</evidence>
<keyword evidence="7 14" id="KW-0378">Hydrolase</keyword>
<dbReference type="EC" id="3.2.1.141" evidence="4 13"/>
<dbReference type="AlphaFoldDB" id="A0A0D6MZF6"/>
<evidence type="ECO:0000259" key="18">
    <source>
        <dbReference type="SMART" id="SM00642"/>
    </source>
</evidence>
<dbReference type="RefSeq" id="WP_048837162.1">
    <property type="nucleotide sequence ID" value="NZ_BAMV01000001.1"/>
</dbReference>
<evidence type="ECO:0000256" key="17">
    <source>
        <dbReference type="SAM" id="MobiDB-lite"/>
    </source>
</evidence>
<dbReference type="PANTHER" id="PTHR43651">
    <property type="entry name" value="1,4-ALPHA-GLUCAN-BRANCHING ENZYME"/>
    <property type="match status" value="1"/>
</dbReference>
<dbReference type="NCBIfam" id="TIGR02402">
    <property type="entry name" value="trehalose_TreZ"/>
    <property type="match status" value="1"/>
</dbReference>
<evidence type="ECO:0000256" key="4">
    <source>
        <dbReference type="ARBA" id="ARBA00012268"/>
    </source>
</evidence>
<dbReference type="InterPro" id="IPR006047">
    <property type="entry name" value="GH13_cat_dom"/>
</dbReference>
<feature type="active site" description="Proton donor" evidence="15">
    <location>
        <position position="291"/>
    </location>
</feature>
<reference evidence="19 21" key="1">
    <citation type="submission" date="2012-11" db="EMBL/GenBank/DDBJ databases">
        <title>Whole genome sequence of Acetobacter cibinongensis 4H-1.</title>
        <authorList>
            <person name="Azuma Y."/>
            <person name="Higashiura N."/>
            <person name="Hirakawa H."/>
            <person name="Matsushita K."/>
        </authorList>
    </citation>
    <scope>NUCLEOTIDE SEQUENCE [LARGE SCALE GENOMIC DNA]</scope>
    <source>
        <strain evidence="19 21">4H-1</strain>
    </source>
</reference>
<dbReference type="GO" id="GO:0005737">
    <property type="term" value="C:cytoplasm"/>
    <property type="evidence" value="ECO:0007669"/>
    <property type="project" value="UniProtKB-SubCell"/>
</dbReference>
<comment type="catalytic activity">
    <reaction evidence="12 14">
        <text>hydrolysis of (1-&gt;4)-alpha-D-glucosidic linkage in 4-alpha-D-[(1-&gt;4)-alpha-D-glucanosyl]n trehalose to yield trehalose and (1-&gt;4)-alpha-D-glucan.</text>
        <dbReference type="EC" id="3.2.1.141"/>
    </reaction>
</comment>
<evidence type="ECO:0000256" key="11">
    <source>
        <dbReference type="ARBA" id="ARBA00033284"/>
    </source>
</evidence>
<evidence type="ECO:0000313" key="20">
    <source>
        <dbReference type="EMBL" id="GEL58928.1"/>
    </source>
</evidence>
<comment type="subcellular location">
    <subcellularLocation>
        <location evidence="1 15">Cytoplasm</location>
    </subcellularLocation>
</comment>
<evidence type="ECO:0000313" key="19">
    <source>
        <dbReference type="EMBL" id="GAN59064.1"/>
    </source>
</evidence>
<evidence type="ECO:0000256" key="1">
    <source>
        <dbReference type="ARBA" id="ARBA00004496"/>
    </source>
</evidence>
<comment type="similarity">
    <text evidence="3 14">Belongs to the glycosyl hydrolase 13 family.</text>
</comment>
<evidence type="ECO:0000256" key="16">
    <source>
        <dbReference type="PIRSR" id="PIRSR006337-3"/>
    </source>
</evidence>
<dbReference type="Proteomes" id="UP000321891">
    <property type="component" value="Unassembled WGS sequence"/>
</dbReference>
<dbReference type="GO" id="GO:0033942">
    <property type="term" value="F:4-alpha-D-(1-&gt;4)-alpha-D-glucanotrehalose trehalohydrolase activity"/>
    <property type="evidence" value="ECO:0007669"/>
    <property type="project" value="UniProtKB-EC"/>
</dbReference>
<dbReference type="SUPFAM" id="SSF51445">
    <property type="entry name" value="(Trans)glycosidases"/>
    <property type="match status" value="1"/>
</dbReference>
<dbReference type="InterPro" id="IPR014756">
    <property type="entry name" value="Ig_E-set"/>
</dbReference>
<dbReference type="PANTHER" id="PTHR43651:SF11">
    <property type="entry name" value="MALTO-OLIGOSYLTREHALOSE TREHALOHYDROLASE"/>
    <property type="match status" value="1"/>
</dbReference>
<comment type="caution">
    <text evidence="19">The sequence shown here is derived from an EMBL/GenBank/DDBJ whole genome shotgun (WGS) entry which is preliminary data.</text>
</comment>
<dbReference type="Gene3D" id="2.60.40.10">
    <property type="entry name" value="Immunoglobulins"/>
    <property type="match status" value="1"/>
</dbReference>
<feature type="active site" description="Nucleophile" evidence="15">
    <location>
        <position position="258"/>
    </location>
</feature>
<dbReference type="Proteomes" id="UP000032671">
    <property type="component" value="Unassembled WGS sequence"/>
</dbReference>
<evidence type="ECO:0000256" key="9">
    <source>
        <dbReference type="ARBA" id="ARBA00023295"/>
    </source>
</evidence>
<dbReference type="Gene3D" id="1.10.10.760">
    <property type="entry name" value="E-set domains of sugar-utilizing enzymes"/>
    <property type="match status" value="1"/>
</dbReference>
<sequence length="585" mass="66356">MASFGFRKTYGAELTQDGQTLFTVWAPSKRSISVKIEGLGTFPLHPTEHGLFQTKVRCSAGARYRFALDTGEMVSDPASRYQPEGVLGPSEVINPNDYDWQNPHWLGRPWNEAVIYELHVGLMGDYDGIITKLDELRELGVTAIELMPLNSFGGSRNWGYDGVLPYAPSNTYGHPNDLKSLIDAAHARGIMVILDVVYNHFGPEGNFLPLYAEDFFDHDNNSTWGTGIAFATPPVAQFFTENVLYWLMEYRFDGIRIDAASAISDRHWFYDVLQRVKDTVAPERHVHLILENENNDSELLRDGYTAQWNDDGHNSLHVLLTGEHEGYYEMFSKNPTEDLATVLSEGFAYQGKFNPYSGKNRGSPSKDLNPQKFIFFLQNHDQTGNRALGERLVSLANSDAVKAAYALVLLSPMIPMIFMGEEWGCTTPFYFFCDFKGELGNAVKEGRFREFEKFSSFKDHSERTKIPDPNALQTYEKSRPDRSMRNTPEGQAWLELTKTCLELRKKYVSPFLNHIQTAQIDILGPGCIWVKWCLTDQSNIVLVINISEKNYTLNKKFHLIFSTNTNISSENIPTNTLLFGQEICS</sequence>
<dbReference type="CDD" id="cd02853">
    <property type="entry name" value="E_set_MTHase_like_N"/>
    <property type="match status" value="1"/>
</dbReference>
<evidence type="ECO:0000256" key="3">
    <source>
        <dbReference type="ARBA" id="ARBA00008061"/>
    </source>
</evidence>
<evidence type="ECO:0000313" key="22">
    <source>
        <dbReference type="Proteomes" id="UP000321891"/>
    </source>
</evidence>
<protein>
    <recommendedName>
        <fullName evidence="5 13">Malto-oligosyltrehalose trehalohydrolase</fullName>
        <shortName evidence="14">MTHase</shortName>
        <ecNumber evidence="4 13">3.2.1.141</ecNumber>
    </recommendedName>
    <alternativeName>
        <fullName evidence="11 14">4-alpha-D-((1-&gt;4)-alpha-D-glucano)trehalose trehalohydrolase</fullName>
    </alternativeName>
    <alternativeName>
        <fullName evidence="10 14">Maltooligosyl trehalose trehalohydrolase</fullName>
    </alternativeName>
</protein>
<keyword evidence="8" id="KW-0119">Carbohydrate metabolism</keyword>
<evidence type="ECO:0000256" key="10">
    <source>
        <dbReference type="ARBA" id="ARBA00032057"/>
    </source>
</evidence>
<accession>A0A6N3SRA7</accession>
<evidence type="ECO:0000256" key="5">
    <source>
        <dbReference type="ARBA" id="ARBA00015938"/>
    </source>
</evidence>
<dbReference type="InterPro" id="IPR012768">
    <property type="entry name" value="Trehalose_TreZ"/>
</dbReference>
<gene>
    <name evidence="19" type="ORF">Abci_001_080</name>
    <name evidence="20" type="ORF">ACI01nite_15300</name>
</gene>
<evidence type="ECO:0000256" key="6">
    <source>
        <dbReference type="ARBA" id="ARBA00022490"/>
    </source>
</evidence>